<gene>
    <name evidence="2" type="ORF">MUN79_24735</name>
</gene>
<feature type="signal peptide" evidence="1">
    <location>
        <begin position="1"/>
        <end position="21"/>
    </location>
</feature>
<proteinExistence type="predicted"/>
<reference evidence="2" key="1">
    <citation type="submission" date="2022-04" db="EMBL/GenBank/DDBJ databases">
        <title>Hymenobacter sp. isolated from the air.</title>
        <authorList>
            <person name="Won M."/>
            <person name="Lee C.-M."/>
            <person name="Woen H.-Y."/>
            <person name="Kwon S.-W."/>
        </authorList>
    </citation>
    <scope>NUCLEOTIDE SEQUENCE</scope>
    <source>
        <strain evidence="2">5116S-3</strain>
    </source>
</reference>
<dbReference type="AlphaFoldDB" id="A0A8T9Q487"/>
<keyword evidence="1" id="KW-0732">Signal</keyword>
<organism evidence="2 3">
    <name type="scientific">Hymenobacter cellulosilyticus</name>
    <dbReference type="NCBI Taxonomy" id="2932248"/>
    <lineage>
        <taxon>Bacteria</taxon>
        <taxon>Pseudomonadati</taxon>
        <taxon>Bacteroidota</taxon>
        <taxon>Cytophagia</taxon>
        <taxon>Cytophagales</taxon>
        <taxon>Hymenobacteraceae</taxon>
        <taxon>Hymenobacter</taxon>
    </lineage>
</organism>
<dbReference type="RefSeq" id="WP_244675175.1">
    <property type="nucleotide sequence ID" value="NZ_CP095046.1"/>
</dbReference>
<protein>
    <submittedName>
        <fullName evidence="2">Uncharacterized protein</fullName>
    </submittedName>
</protein>
<dbReference type="Proteomes" id="UP000831796">
    <property type="component" value="Chromosome"/>
</dbReference>
<name>A0A8T9Q487_9BACT</name>
<evidence type="ECO:0000256" key="1">
    <source>
        <dbReference type="SAM" id="SignalP"/>
    </source>
</evidence>
<accession>A0A8T9Q487</accession>
<dbReference type="KEGG" id="hcu:MUN79_24735"/>
<sequence length="184" mass="20569">MSKLTLFLLLLLLDTVPQAFAQTKPRLTLTIIPTDYSNNVSVGPVISFDHTGCFYVLLTNTSERPVNLFEEWNSWGYFGLSFDLTYTDGRKVRAVKAGRGWDKNFASTVTIAPGGFFVFPVTFNTDPKIGDVWQNSPRSKKINGPGVSCRMRAVYSIESSREATEHKAWTGTITSPEATYTIWP</sequence>
<evidence type="ECO:0000313" key="2">
    <source>
        <dbReference type="EMBL" id="UOQ71772.1"/>
    </source>
</evidence>
<dbReference type="EMBL" id="CP095046">
    <property type="protein sequence ID" value="UOQ71772.1"/>
    <property type="molecule type" value="Genomic_DNA"/>
</dbReference>
<evidence type="ECO:0000313" key="3">
    <source>
        <dbReference type="Proteomes" id="UP000831796"/>
    </source>
</evidence>
<feature type="chain" id="PRO_5035940708" evidence="1">
    <location>
        <begin position="22"/>
        <end position="184"/>
    </location>
</feature>
<keyword evidence="3" id="KW-1185">Reference proteome</keyword>